<comment type="caution">
    <text evidence="2">The sequence shown here is derived from an EMBL/GenBank/DDBJ whole genome shotgun (WGS) entry which is preliminary data.</text>
</comment>
<dbReference type="EMBL" id="JBBKZU010000023">
    <property type="protein sequence ID" value="MEJ8815704.1"/>
    <property type="molecule type" value="Genomic_DNA"/>
</dbReference>
<keyword evidence="3" id="KW-1185">Reference proteome</keyword>
<evidence type="ECO:0000313" key="3">
    <source>
        <dbReference type="Proteomes" id="UP001365846"/>
    </source>
</evidence>
<gene>
    <name evidence="2" type="ORF">WKW77_31900</name>
</gene>
<proteinExistence type="predicted"/>
<reference evidence="2 3" key="1">
    <citation type="submission" date="2024-03" db="EMBL/GenBank/DDBJ databases">
        <title>Novel species of the genus Variovorax.</title>
        <authorList>
            <person name="Liu Q."/>
            <person name="Xin Y.-H."/>
        </authorList>
    </citation>
    <scope>NUCLEOTIDE SEQUENCE [LARGE SCALE GENOMIC DNA]</scope>
    <source>
        <strain evidence="2 3">KACC 18899</strain>
    </source>
</reference>
<evidence type="ECO:0000313" key="2">
    <source>
        <dbReference type="EMBL" id="MEJ8815704.1"/>
    </source>
</evidence>
<name>A0ABU8VS15_9BURK</name>
<accession>A0ABU8VS15</accession>
<protein>
    <submittedName>
        <fullName evidence="2">DUF4148 domain-containing protein</fullName>
    </submittedName>
</protein>
<keyword evidence="1" id="KW-0732">Signal</keyword>
<dbReference type="Proteomes" id="UP001365846">
    <property type="component" value="Unassembled WGS sequence"/>
</dbReference>
<feature type="signal peptide" evidence="1">
    <location>
        <begin position="1"/>
        <end position="22"/>
    </location>
</feature>
<sequence>MKTSHLLAAAALSILAAAGAQAESYDGVQSAVTAKSRDEVNAEAVRAAAAADQNIPRGSRGAEQFKSVADPAAVRAQAVATANAPDQNVVGGSKYNSRVISTMNKSVEPRVQAQKEGAAAAK</sequence>
<evidence type="ECO:0000256" key="1">
    <source>
        <dbReference type="SAM" id="SignalP"/>
    </source>
</evidence>
<dbReference type="RefSeq" id="WP_340360906.1">
    <property type="nucleotide sequence ID" value="NZ_JBBKZU010000023.1"/>
</dbReference>
<feature type="chain" id="PRO_5045058698" evidence="1">
    <location>
        <begin position="23"/>
        <end position="122"/>
    </location>
</feature>
<organism evidence="2 3">
    <name type="scientific">Variovorax ureilyticus</name>
    <dbReference type="NCBI Taxonomy" id="1836198"/>
    <lineage>
        <taxon>Bacteria</taxon>
        <taxon>Pseudomonadati</taxon>
        <taxon>Pseudomonadota</taxon>
        <taxon>Betaproteobacteria</taxon>
        <taxon>Burkholderiales</taxon>
        <taxon>Comamonadaceae</taxon>
        <taxon>Variovorax</taxon>
    </lineage>
</organism>